<protein>
    <submittedName>
        <fullName evidence="2">Acetyltransferase</fullName>
    </submittedName>
</protein>
<dbReference type="InterPro" id="IPR016181">
    <property type="entry name" value="Acyl_CoA_acyltransferase"/>
</dbReference>
<dbReference type="KEGG" id="bpg:Bathy15g02350"/>
<feature type="domain" description="N-acetyltransferase" evidence="1">
    <location>
        <begin position="38"/>
        <end position="195"/>
    </location>
</feature>
<keyword evidence="3" id="KW-1185">Reference proteome</keyword>
<reference evidence="2 3" key="1">
    <citation type="submission" date="2011-10" db="EMBL/GenBank/DDBJ databases">
        <authorList>
            <person name="Genoscope - CEA"/>
        </authorList>
    </citation>
    <scope>NUCLEOTIDE SEQUENCE [LARGE SCALE GENOMIC DNA]</scope>
    <source>
        <strain evidence="2 3">RCC 1105</strain>
    </source>
</reference>
<dbReference type="OrthoDB" id="1912023at2759"/>
<dbReference type="CDD" id="cd04301">
    <property type="entry name" value="NAT_SF"/>
    <property type="match status" value="1"/>
</dbReference>
<dbReference type="InterPro" id="IPR051556">
    <property type="entry name" value="N-term/lysine_N-AcTrnsfr"/>
</dbReference>
<evidence type="ECO:0000313" key="2">
    <source>
        <dbReference type="EMBL" id="CCO19942.1"/>
    </source>
</evidence>
<dbReference type="Gene3D" id="3.40.630.30">
    <property type="match status" value="1"/>
</dbReference>
<dbReference type="PANTHER" id="PTHR42919:SF20">
    <property type="entry name" value="GCN5-RELATED N-ACETYLTRANSFERASE 10, CHLOROPLASTIC"/>
    <property type="match status" value="1"/>
</dbReference>
<dbReference type="InterPro" id="IPR000182">
    <property type="entry name" value="GNAT_dom"/>
</dbReference>
<dbReference type="SUPFAM" id="SSF55729">
    <property type="entry name" value="Acyl-CoA N-acyltransferases (Nat)"/>
    <property type="match status" value="1"/>
</dbReference>
<dbReference type="EMBL" id="FO082264">
    <property type="protein sequence ID" value="CCO19942.1"/>
    <property type="molecule type" value="Genomic_DNA"/>
</dbReference>
<dbReference type="Pfam" id="PF00583">
    <property type="entry name" value="Acetyltransf_1"/>
    <property type="match status" value="1"/>
</dbReference>
<name>K8EP13_9CHLO</name>
<dbReference type="RefSeq" id="XP_007508856.1">
    <property type="nucleotide sequence ID" value="XM_007508794.1"/>
</dbReference>
<organism evidence="2 3">
    <name type="scientific">Bathycoccus prasinos</name>
    <dbReference type="NCBI Taxonomy" id="41875"/>
    <lineage>
        <taxon>Eukaryota</taxon>
        <taxon>Viridiplantae</taxon>
        <taxon>Chlorophyta</taxon>
        <taxon>Mamiellophyceae</taxon>
        <taxon>Mamiellales</taxon>
        <taxon>Bathycoccaceae</taxon>
        <taxon>Bathycoccus</taxon>
    </lineage>
</organism>
<dbReference type="eggNOG" id="ENOG502QSHD">
    <property type="taxonomic scope" value="Eukaryota"/>
</dbReference>
<accession>K8EP13</accession>
<dbReference type="AlphaFoldDB" id="K8EP13"/>
<dbReference type="GeneID" id="19011451"/>
<gene>
    <name evidence="2" type="ordered locus">Bathy15g02350</name>
</gene>
<dbReference type="GO" id="GO:0008080">
    <property type="term" value="F:N-acetyltransferase activity"/>
    <property type="evidence" value="ECO:0007669"/>
    <property type="project" value="TreeGrafter"/>
</dbReference>
<dbReference type="GO" id="GO:0007064">
    <property type="term" value="P:mitotic sister chromatid cohesion"/>
    <property type="evidence" value="ECO:0007669"/>
    <property type="project" value="TreeGrafter"/>
</dbReference>
<evidence type="ECO:0000313" key="3">
    <source>
        <dbReference type="Proteomes" id="UP000198341"/>
    </source>
</evidence>
<sequence length="195" mass="22214">MSNLQAKCFFTPILGPNSPLDQLSMFLFQGDVDETLLEKFRYVKQDRFAPLAVMKKTNSENIMGGNKTKEGENDTGNIVGVAEVSVQRDVLIGRSIMKFKDLEEANSEYAYVSCMCVDEEYRKMGVATELLRESENVAKKWGFNLLCLHCYEDNIPGISLYKQLGYEELLTDMSLKSPLDIILRKRKVLMCKDLI</sequence>
<dbReference type="PROSITE" id="PS51186">
    <property type="entry name" value="GNAT"/>
    <property type="match status" value="1"/>
</dbReference>
<proteinExistence type="predicted"/>
<dbReference type="Proteomes" id="UP000198341">
    <property type="component" value="Chromosome 15"/>
</dbReference>
<dbReference type="GO" id="GO:0031415">
    <property type="term" value="C:NatA complex"/>
    <property type="evidence" value="ECO:0007669"/>
    <property type="project" value="TreeGrafter"/>
</dbReference>
<evidence type="ECO:0000259" key="1">
    <source>
        <dbReference type="PROSITE" id="PS51186"/>
    </source>
</evidence>
<dbReference type="PANTHER" id="PTHR42919">
    <property type="entry name" value="N-ALPHA-ACETYLTRANSFERASE"/>
    <property type="match status" value="1"/>
</dbReference>